<dbReference type="EMBL" id="BMLN01000005">
    <property type="protein sequence ID" value="GGN99925.1"/>
    <property type="molecule type" value="Genomic_DNA"/>
</dbReference>
<sequence>MSLIRISGATAVAAFLLLAPNLSNPGQAAVTVNASNNPSRVQTYATVDRSLADAKETAGTNAAAAEAGFLEMYSGNRSSTEGHGGSDSISDNEVRMEASGMQPTTEGRGFSVFCVSLVTSLALMLGIFGLFFRKKGSGS</sequence>
<keyword evidence="1" id="KW-1133">Transmembrane helix</keyword>
<protein>
    <submittedName>
        <fullName evidence="3">Uncharacterized protein</fullName>
    </submittedName>
</protein>
<dbReference type="RefSeq" id="WP_018979000.1">
    <property type="nucleotide sequence ID" value="NZ_BMLN01000005.1"/>
</dbReference>
<comment type="caution">
    <text evidence="3">The sequence shown here is derived from an EMBL/GenBank/DDBJ whole genome shotgun (WGS) entry which is preliminary data.</text>
</comment>
<reference evidence="4" key="1">
    <citation type="journal article" date="2019" name="Int. J. Syst. Evol. Microbiol.">
        <title>The Global Catalogue of Microorganisms (GCM) 10K type strain sequencing project: providing services to taxonomists for standard genome sequencing and annotation.</title>
        <authorList>
            <consortium name="The Broad Institute Genomics Platform"/>
            <consortium name="The Broad Institute Genome Sequencing Center for Infectious Disease"/>
            <person name="Wu L."/>
            <person name="Ma J."/>
        </authorList>
    </citation>
    <scope>NUCLEOTIDE SEQUENCE [LARGE SCALE GENOMIC DNA]</scope>
    <source>
        <strain evidence="4">CGMCC 1.6964</strain>
    </source>
</reference>
<evidence type="ECO:0000256" key="1">
    <source>
        <dbReference type="SAM" id="Phobius"/>
    </source>
</evidence>
<evidence type="ECO:0000313" key="4">
    <source>
        <dbReference type="Proteomes" id="UP000606653"/>
    </source>
</evidence>
<keyword evidence="4" id="KW-1185">Reference proteome</keyword>
<proteinExistence type="predicted"/>
<keyword evidence="1" id="KW-0812">Transmembrane</keyword>
<keyword evidence="2" id="KW-0732">Signal</keyword>
<dbReference type="Proteomes" id="UP000606653">
    <property type="component" value="Unassembled WGS sequence"/>
</dbReference>
<evidence type="ECO:0000256" key="2">
    <source>
        <dbReference type="SAM" id="SignalP"/>
    </source>
</evidence>
<organism evidence="3 4">
    <name type="scientific">Saccharibacillus kuerlensis</name>
    <dbReference type="NCBI Taxonomy" id="459527"/>
    <lineage>
        <taxon>Bacteria</taxon>
        <taxon>Bacillati</taxon>
        <taxon>Bacillota</taxon>
        <taxon>Bacilli</taxon>
        <taxon>Bacillales</taxon>
        <taxon>Paenibacillaceae</taxon>
        <taxon>Saccharibacillus</taxon>
    </lineage>
</organism>
<feature type="signal peptide" evidence="2">
    <location>
        <begin position="1"/>
        <end position="28"/>
    </location>
</feature>
<gene>
    <name evidence="3" type="ORF">GCM10010969_20560</name>
</gene>
<evidence type="ECO:0000313" key="3">
    <source>
        <dbReference type="EMBL" id="GGN99925.1"/>
    </source>
</evidence>
<keyword evidence="1" id="KW-0472">Membrane</keyword>
<accession>A0ABQ2L297</accession>
<feature type="chain" id="PRO_5047359826" evidence="2">
    <location>
        <begin position="29"/>
        <end position="139"/>
    </location>
</feature>
<feature type="transmembrane region" description="Helical" evidence="1">
    <location>
        <begin position="110"/>
        <end position="132"/>
    </location>
</feature>
<name>A0ABQ2L297_9BACL</name>